<dbReference type="GO" id="GO:0016301">
    <property type="term" value="F:kinase activity"/>
    <property type="evidence" value="ECO:0007669"/>
    <property type="project" value="UniProtKB-KW"/>
</dbReference>
<feature type="domain" description="Carbohydrate kinase PfkB" evidence="7">
    <location>
        <begin position="20"/>
        <end position="286"/>
    </location>
</feature>
<dbReference type="EMBL" id="VUNS01000025">
    <property type="protein sequence ID" value="MST98907.1"/>
    <property type="molecule type" value="Genomic_DNA"/>
</dbReference>
<dbReference type="InterPro" id="IPR011611">
    <property type="entry name" value="PfkB_dom"/>
</dbReference>
<dbReference type="GO" id="GO:0005524">
    <property type="term" value="F:ATP binding"/>
    <property type="evidence" value="ECO:0007669"/>
    <property type="project" value="UniProtKB-KW"/>
</dbReference>
<keyword evidence="4" id="KW-0418">Kinase</keyword>
<evidence type="ECO:0000313" key="9">
    <source>
        <dbReference type="Proteomes" id="UP000435649"/>
    </source>
</evidence>
<dbReference type="PANTHER" id="PTHR46566:SF2">
    <property type="entry name" value="ATP-DEPENDENT 6-PHOSPHOFRUCTOKINASE ISOZYME 2"/>
    <property type="match status" value="1"/>
</dbReference>
<evidence type="ECO:0000259" key="7">
    <source>
        <dbReference type="Pfam" id="PF00294"/>
    </source>
</evidence>
<comment type="caution">
    <text evidence="8">The sequence shown here is derived from an EMBL/GenBank/DDBJ whole genome shotgun (WGS) entry which is preliminary data.</text>
</comment>
<dbReference type="Proteomes" id="UP000435649">
    <property type="component" value="Unassembled WGS sequence"/>
</dbReference>
<dbReference type="InterPro" id="IPR029056">
    <property type="entry name" value="Ribokinase-like"/>
</dbReference>
<evidence type="ECO:0000256" key="1">
    <source>
        <dbReference type="ARBA" id="ARBA00010688"/>
    </source>
</evidence>
<dbReference type="RefSeq" id="WP_154419952.1">
    <property type="nucleotide sequence ID" value="NZ_CALXOB010000001.1"/>
</dbReference>
<gene>
    <name evidence="8" type="ORF">FYJ85_17875</name>
</gene>
<evidence type="ECO:0000256" key="2">
    <source>
        <dbReference type="ARBA" id="ARBA00022679"/>
    </source>
</evidence>
<keyword evidence="5" id="KW-0067">ATP-binding</keyword>
<evidence type="ECO:0000256" key="5">
    <source>
        <dbReference type="ARBA" id="ARBA00022840"/>
    </source>
</evidence>
<organism evidence="8 9">
    <name type="scientific">Victivallis lenta</name>
    <dbReference type="NCBI Taxonomy" id="2606640"/>
    <lineage>
        <taxon>Bacteria</taxon>
        <taxon>Pseudomonadati</taxon>
        <taxon>Lentisphaerota</taxon>
        <taxon>Lentisphaeria</taxon>
        <taxon>Victivallales</taxon>
        <taxon>Victivallaceae</taxon>
        <taxon>Victivallis</taxon>
    </lineage>
</organism>
<keyword evidence="2 6" id="KW-0808">Transferase</keyword>
<dbReference type="Gene3D" id="3.40.1190.20">
    <property type="match status" value="1"/>
</dbReference>
<dbReference type="InterPro" id="IPR017583">
    <property type="entry name" value="Tagatose/fructose_Pkinase"/>
</dbReference>
<sequence length="309" mass="33066">MNNIAVLGPNPAWQKTLFFDRFAYGKINRAKEMQQFPAGKGINFCRAAACHSRAVGRLVQFTGGENGDRIQTELAREGMSVFSVRTGGATRCCTTCLCRETGTMTEVIEPSYPADPAEVKMLLDYFEDALDDSGAAAFCGTLPTGTDPGLYARAAATVLEQKKPLLLDSYQNLQPVFESGVEIWLKINVEELQAMTGEKTVEAGLANVFRSSGVRFAAITDGPGKAYASDGKKICVYTIPHLDNVVNPIGCGDTASAVWASELLNGNDPFDSFRLALAAASANCLSAFPGSFSPSDADAIARRIEFSEA</sequence>
<comment type="similarity">
    <text evidence="1">Belongs to the carbohydrate kinase PfkB family.</text>
</comment>
<evidence type="ECO:0000256" key="3">
    <source>
        <dbReference type="ARBA" id="ARBA00022741"/>
    </source>
</evidence>
<proteinExistence type="inferred from homology"/>
<dbReference type="PIRSF" id="PIRSF000535">
    <property type="entry name" value="1PFK/6PFK/LacC"/>
    <property type="match status" value="1"/>
</dbReference>
<evidence type="ECO:0000313" key="8">
    <source>
        <dbReference type="EMBL" id="MST98907.1"/>
    </source>
</evidence>
<dbReference type="SUPFAM" id="SSF53613">
    <property type="entry name" value="Ribokinase-like"/>
    <property type="match status" value="1"/>
</dbReference>
<name>A0A844G542_9BACT</name>
<evidence type="ECO:0000256" key="6">
    <source>
        <dbReference type="PIRNR" id="PIRNR000535"/>
    </source>
</evidence>
<keyword evidence="9" id="KW-1185">Reference proteome</keyword>
<reference evidence="8 9" key="1">
    <citation type="submission" date="2019-08" db="EMBL/GenBank/DDBJ databases">
        <title>In-depth cultivation of the pig gut microbiome towards novel bacterial diversity and tailored functional studies.</title>
        <authorList>
            <person name="Wylensek D."/>
            <person name="Hitch T.C.A."/>
            <person name="Clavel T."/>
        </authorList>
    </citation>
    <scope>NUCLEOTIDE SEQUENCE [LARGE SCALE GENOMIC DNA]</scope>
    <source>
        <strain evidence="8 9">BBE-744-WT-12</strain>
    </source>
</reference>
<dbReference type="GO" id="GO:0016773">
    <property type="term" value="F:phosphotransferase activity, alcohol group as acceptor"/>
    <property type="evidence" value="ECO:0007669"/>
    <property type="project" value="InterPro"/>
</dbReference>
<dbReference type="Pfam" id="PF00294">
    <property type="entry name" value="PfkB"/>
    <property type="match status" value="1"/>
</dbReference>
<evidence type="ECO:0000256" key="4">
    <source>
        <dbReference type="ARBA" id="ARBA00022777"/>
    </source>
</evidence>
<dbReference type="GO" id="GO:0005975">
    <property type="term" value="P:carbohydrate metabolic process"/>
    <property type="evidence" value="ECO:0007669"/>
    <property type="project" value="InterPro"/>
</dbReference>
<dbReference type="PANTHER" id="PTHR46566">
    <property type="entry name" value="1-PHOSPHOFRUCTOKINASE-RELATED"/>
    <property type="match status" value="1"/>
</dbReference>
<protein>
    <recommendedName>
        <fullName evidence="7">Carbohydrate kinase PfkB domain-containing protein</fullName>
    </recommendedName>
</protein>
<accession>A0A844G542</accession>
<dbReference type="AlphaFoldDB" id="A0A844G542"/>
<keyword evidence="3" id="KW-0547">Nucleotide-binding</keyword>